<dbReference type="SUPFAM" id="SSF75615">
    <property type="entry name" value="Siroheme synthase middle domains-like"/>
    <property type="match status" value="1"/>
</dbReference>
<dbReference type="Gene3D" id="1.10.8.610">
    <property type="entry name" value="SirC, precorrin-2 dehydrogenase, C-terminal helical domain-like"/>
    <property type="match status" value="1"/>
</dbReference>
<evidence type="ECO:0000256" key="6">
    <source>
        <dbReference type="ARBA" id="ARBA00047561"/>
    </source>
</evidence>
<evidence type="ECO:0000256" key="3">
    <source>
        <dbReference type="ARBA" id="ARBA00023002"/>
    </source>
</evidence>
<comment type="catalytic activity">
    <reaction evidence="6">
        <text>precorrin-2 + NAD(+) = sirohydrochlorin + NADH + 2 H(+)</text>
        <dbReference type="Rhea" id="RHEA:15613"/>
        <dbReference type="ChEBI" id="CHEBI:15378"/>
        <dbReference type="ChEBI" id="CHEBI:57540"/>
        <dbReference type="ChEBI" id="CHEBI:57945"/>
        <dbReference type="ChEBI" id="CHEBI:58351"/>
        <dbReference type="ChEBI" id="CHEBI:58827"/>
        <dbReference type="EC" id="1.3.1.76"/>
    </reaction>
</comment>
<dbReference type="EC" id="1.3.1.76" evidence="2"/>
<evidence type="ECO:0000256" key="2">
    <source>
        <dbReference type="ARBA" id="ARBA00012400"/>
    </source>
</evidence>
<comment type="pathway">
    <text evidence="1">Porphyrin-containing compound metabolism; siroheme biosynthesis; sirohydrochlorin from precorrin-2: step 1/1.</text>
</comment>
<dbReference type="InterPro" id="IPR006367">
    <property type="entry name" value="Sirohaem_synthase_N"/>
</dbReference>
<dbReference type="NCBIfam" id="TIGR01470">
    <property type="entry name" value="cysG_Nterm"/>
    <property type="match status" value="1"/>
</dbReference>
<dbReference type="GO" id="GO:0019354">
    <property type="term" value="P:siroheme biosynthetic process"/>
    <property type="evidence" value="ECO:0007669"/>
    <property type="project" value="UniProtKB-UniPathway"/>
</dbReference>
<dbReference type="Gene3D" id="3.40.50.720">
    <property type="entry name" value="NAD(P)-binding Rossmann-like Domain"/>
    <property type="match status" value="1"/>
</dbReference>
<evidence type="ECO:0000256" key="5">
    <source>
        <dbReference type="ARBA" id="ARBA00023244"/>
    </source>
</evidence>
<organism evidence="7 8">
    <name type="scientific">Aeribacillus pallidus</name>
    <dbReference type="NCBI Taxonomy" id="33936"/>
    <lineage>
        <taxon>Bacteria</taxon>
        <taxon>Bacillati</taxon>
        <taxon>Bacillota</taxon>
        <taxon>Bacilli</taxon>
        <taxon>Bacillales</taxon>
        <taxon>Bacillaceae</taxon>
        <taxon>Aeribacillus</taxon>
    </lineage>
</organism>
<dbReference type="GO" id="GO:0004325">
    <property type="term" value="F:ferrochelatase activity"/>
    <property type="evidence" value="ECO:0007669"/>
    <property type="project" value="InterPro"/>
</dbReference>
<dbReference type="PANTHER" id="PTHR35330:SF1">
    <property type="entry name" value="SIROHEME BIOSYNTHESIS PROTEIN MET8"/>
    <property type="match status" value="1"/>
</dbReference>
<sequence length="268" mass="30364">MGNLGLFFIGKKISMPFRSDCTKKRMANFFEVILEPFDLKGKNASHQPEIVSAKTKKGDHMYYSAILNMKGKKTVVVGGGKVAERKIKALLDACADITVVSPDLSDHLLRMHQEKKISWKQKTFEKDDVNGAFLVIAATNEREVNEQVYQSCEAHQLINVVDAPEKSNIIMPATFKRGDLIISVSTSGKVPGLARKLKNSLAEQFDEHFADYVEFLKEGRKRVLEEINDPEQKRMVLHQLLDKSFLEASNEERHKQLEMLLNANRSSE</sequence>
<keyword evidence="3" id="KW-0560">Oxidoreductase</keyword>
<comment type="caution">
    <text evidence="7">The sequence shown here is derived from an EMBL/GenBank/DDBJ whole genome shotgun (WGS) entry which is preliminary data.</text>
</comment>
<dbReference type="STRING" id="33936.AZI98_01845"/>
<keyword evidence="4" id="KW-0520">NAD</keyword>
<protein>
    <recommendedName>
        <fullName evidence="2">precorrin-2 dehydrogenase</fullName>
        <ecNumber evidence="2">1.3.1.76</ecNumber>
    </recommendedName>
</protein>
<name>A0A161ZWB4_9BACI</name>
<proteinExistence type="predicted"/>
<evidence type="ECO:0000256" key="1">
    <source>
        <dbReference type="ARBA" id="ARBA00005010"/>
    </source>
</evidence>
<dbReference type="InterPro" id="IPR036291">
    <property type="entry name" value="NAD(P)-bd_dom_sf"/>
</dbReference>
<dbReference type="Proteomes" id="UP000076476">
    <property type="component" value="Unassembled WGS sequence"/>
</dbReference>
<dbReference type="InterPro" id="IPR028161">
    <property type="entry name" value="Met8-like"/>
</dbReference>
<evidence type="ECO:0000256" key="4">
    <source>
        <dbReference type="ARBA" id="ARBA00023027"/>
    </source>
</evidence>
<accession>A0A161ZWB4</accession>
<dbReference type="UniPathway" id="UPA00262">
    <property type="reaction ID" value="UER00222"/>
</dbReference>
<dbReference type="EMBL" id="LWBR01000006">
    <property type="protein sequence ID" value="KZN97717.1"/>
    <property type="molecule type" value="Genomic_DNA"/>
</dbReference>
<keyword evidence="5" id="KW-0627">Porphyrin biosynthesis</keyword>
<dbReference type="SUPFAM" id="SSF51735">
    <property type="entry name" value="NAD(P)-binding Rossmann-fold domains"/>
    <property type="match status" value="1"/>
</dbReference>
<dbReference type="GO" id="GO:0043115">
    <property type="term" value="F:precorrin-2 dehydrogenase activity"/>
    <property type="evidence" value="ECO:0007669"/>
    <property type="project" value="UniProtKB-EC"/>
</dbReference>
<keyword evidence="8" id="KW-1185">Reference proteome</keyword>
<dbReference type="InterPro" id="IPR042518">
    <property type="entry name" value="SirC_C"/>
</dbReference>
<dbReference type="AlphaFoldDB" id="A0A161ZWB4"/>
<gene>
    <name evidence="7" type="ORF">AZI98_01845</name>
</gene>
<dbReference type="NCBIfam" id="NF005222">
    <property type="entry name" value="PRK06718.1"/>
    <property type="match status" value="1"/>
</dbReference>
<dbReference type="Pfam" id="PF13241">
    <property type="entry name" value="NAD_binding_7"/>
    <property type="match status" value="1"/>
</dbReference>
<dbReference type="PANTHER" id="PTHR35330">
    <property type="entry name" value="SIROHEME BIOSYNTHESIS PROTEIN MET8"/>
    <property type="match status" value="1"/>
</dbReference>
<evidence type="ECO:0000313" key="7">
    <source>
        <dbReference type="EMBL" id="KZN97717.1"/>
    </source>
</evidence>
<evidence type="ECO:0000313" key="8">
    <source>
        <dbReference type="Proteomes" id="UP000076476"/>
    </source>
</evidence>
<reference evidence="7 8" key="1">
    <citation type="submission" date="2016-04" db="EMBL/GenBank/DDBJ databases">
        <title>Draft genome sequence of Aeribacillus pallidus 8m3 from petroleum reservoir.</title>
        <authorList>
            <person name="Poltaraus A.B."/>
            <person name="Nazina T.N."/>
            <person name="Tourova T.P."/>
            <person name="Malakho S.M."/>
            <person name="Korshunova A.V."/>
            <person name="Sokolova D.S."/>
        </authorList>
    </citation>
    <scope>NUCLEOTIDE SEQUENCE [LARGE SCALE GENOMIC DNA]</scope>
    <source>
        <strain evidence="7 8">8m3</strain>
    </source>
</reference>